<keyword evidence="3" id="KW-1185">Reference proteome</keyword>
<dbReference type="Proteomes" id="UP000055024">
    <property type="component" value="Unassembled WGS sequence"/>
</dbReference>
<reference evidence="2 3" key="1">
    <citation type="submission" date="2015-01" db="EMBL/GenBank/DDBJ databases">
        <title>Evolution of Trichinella species and genotypes.</title>
        <authorList>
            <person name="Korhonen P.K."/>
            <person name="Edoardo P."/>
            <person name="Giuseppe L.R."/>
            <person name="Gasser R.B."/>
        </authorList>
    </citation>
    <scope>NUCLEOTIDE SEQUENCE [LARGE SCALE GENOMIC DNA]</scope>
    <source>
        <strain evidence="2">ISS1029</strain>
    </source>
</reference>
<feature type="signal peptide" evidence="1">
    <location>
        <begin position="1"/>
        <end position="21"/>
    </location>
</feature>
<name>A0A0V1G8P2_9BILA</name>
<gene>
    <name evidence="2" type="ORF">T11_10988</name>
</gene>
<keyword evidence="1" id="KW-0732">Signal</keyword>
<sequence>MVAFDKLVWTQTVSLLLGVLCEKSWDTEKVRPAYIGDRMATPRTPVDPSLT</sequence>
<dbReference type="EMBL" id="JYDP01004710">
    <property type="protein sequence ID" value="KRY94666.1"/>
    <property type="molecule type" value="Genomic_DNA"/>
</dbReference>
<evidence type="ECO:0000256" key="1">
    <source>
        <dbReference type="SAM" id="SignalP"/>
    </source>
</evidence>
<evidence type="ECO:0000313" key="2">
    <source>
        <dbReference type="EMBL" id="KRY94666.1"/>
    </source>
</evidence>
<feature type="chain" id="PRO_5006878493" evidence="1">
    <location>
        <begin position="22"/>
        <end position="51"/>
    </location>
</feature>
<accession>A0A0V1G8P2</accession>
<comment type="caution">
    <text evidence="2">The sequence shown here is derived from an EMBL/GenBank/DDBJ whole genome shotgun (WGS) entry which is preliminary data.</text>
</comment>
<protein>
    <submittedName>
        <fullName evidence="2">Uncharacterized protein</fullName>
    </submittedName>
</protein>
<dbReference type="AlphaFoldDB" id="A0A0V1G8P2"/>
<evidence type="ECO:0000313" key="3">
    <source>
        <dbReference type="Proteomes" id="UP000055024"/>
    </source>
</evidence>
<proteinExistence type="predicted"/>
<dbReference type="OrthoDB" id="5933957at2759"/>
<organism evidence="2 3">
    <name type="scientific">Trichinella zimbabwensis</name>
    <dbReference type="NCBI Taxonomy" id="268475"/>
    <lineage>
        <taxon>Eukaryota</taxon>
        <taxon>Metazoa</taxon>
        <taxon>Ecdysozoa</taxon>
        <taxon>Nematoda</taxon>
        <taxon>Enoplea</taxon>
        <taxon>Dorylaimia</taxon>
        <taxon>Trichinellida</taxon>
        <taxon>Trichinellidae</taxon>
        <taxon>Trichinella</taxon>
    </lineage>
</organism>